<dbReference type="OrthoDB" id="515006at2"/>
<comment type="caution">
    <text evidence="2">The sequence shown here is derived from an EMBL/GenBank/DDBJ whole genome shotgun (WGS) entry which is preliminary data.</text>
</comment>
<dbReference type="PROSITE" id="PS51257">
    <property type="entry name" value="PROKAR_LIPOPROTEIN"/>
    <property type="match status" value="1"/>
</dbReference>
<dbReference type="RefSeq" id="WP_008481750.1">
    <property type="nucleotide sequence ID" value="NZ_CAGS01000709.1"/>
</dbReference>
<proteinExistence type="predicted"/>
<name>I4EN54_9BACT</name>
<evidence type="ECO:0000313" key="3">
    <source>
        <dbReference type="Proteomes" id="UP000004221"/>
    </source>
</evidence>
<gene>
    <name evidence="2" type="ORF">NITHO_740009</name>
</gene>
<dbReference type="EMBL" id="CAGS01000709">
    <property type="protein sequence ID" value="CCF86117.1"/>
    <property type="molecule type" value="Genomic_DNA"/>
</dbReference>
<feature type="region of interest" description="Disordered" evidence="1">
    <location>
        <begin position="36"/>
        <end position="55"/>
    </location>
</feature>
<evidence type="ECO:0000256" key="1">
    <source>
        <dbReference type="SAM" id="MobiDB-lite"/>
    </source>
</evidence>
<evidence type="ECO:0000313" key="2">
    <source>
        <dbReference type="EMBL" id="CCF86117.1"/>
    </source>
</evidence>
<organism evidence="2 3">
    <name type="scientific">Nitrolancea hollandica Lb</name>
    <dbReference type="NCBI Taxonomy" id="1129897"/>
    <lineage>
        <taxon>Bacteria</taxon>
        <taxon>Pseudomonadati</taxon>
        <taxon>Thermomicrobiota</taxon>
        <taxon>Thermomicrobia</taxon>
        <taxon>Sphaerobacterales</taxon>
        <taxon>Sphaerobacterineae</taxon>
        <taxon>Sphaerobacteraceae</taxon>
        <taxon>Nitrolancea</taxon>
    </lineage>
</organism>
<reference evidence="2 3" key="1">
    <citation type="journal article" date="2012" name="ISME J.">
        <title>Nitrification expanded: discovery, physiology and genomics of a nitrite-oxidizing bacterium from the phylum Chloroflexi.</title>
        <authorList>
            <person name="Sorokin D.Y."/>
            <person name="Lucker S."/>
            <person name="Vejmelkova D."/>
            <person name="Kostrikina N.A."/>
            <person name="Kleerebezem R."/>
            <person name="Rijpstra W.I."/>
            <person name="Damste J.S."/>
            <person name="Le Paslier D."/>
            <person name="Muyzer G."/>
            <person name="Wagner M."/>
            <person name="van Loosdrecht M.C."/>
            <person name="Daims H."/>
        </authorList>
    </citation>
    <scope>NUCLEOTIDE SEQUENCE [LARGE SCALE GENOMIC DNA]</scope>
    <source>
        <strain evidence="3">none</strain>
    </source>
</reference>
<accession>I4EN54</accession>
<protein>
    <submittedName>
        <fullName evidence="2">Uncharacterized protein</fullName>
    </submittedName>
</protein>
<keyword evidence="3" id="KW-1185">Reference proteome</keyword>
<dbReference type="Proteomes" id="UP000004221">
    <property type="component" value="Unassembled WGS sequence"/>
</dbReference>
<dbReference type="AlphaFoldDB" id="I4EN54"/>
<sequence>MRRGFISISRLLIVGVVIALVIAGCGGDWTVRDKQTTKVTGPLPAKSTSPAQPAESLDLGRIQHEGTPPQVGNTCPTGYDIKGAVNVVKFGEQMYLMPGSAQYDSATPQKCFASADDAERAGYVPFK</sequence>